<feature type="compositionally biased region" description="Polar residues" evidence="2">
    <location>
        <begin position="102"/>
        <end position="117"/>
    </location>
</feature>
<dbReference type="EMBL" id="JARVKF010000179">
    <property type="protein sequence ID" value="KAK9421419.1"/>
    <property type="molecule type" value="Genomic_DNA"/>
</dbReference>
<evidence type="ECO:0000313" key="5">
    <source>
        <dbReference type="Proteomes" id="UP001408356"/>
    </source>
</evidence>
<sequence length="734" mass="80206">MALTRSQDGHAAENHQSEMEVDEIATKNSPGIATGQKRPRDFGEELKGLTPDRESNAPDSPSAKRVRRSSDGGENGDPHSDGLDDGEIVETSAPSQHLPLSDSATSEQTGLQPSVPASQPDPVSHAEPVPDKIVSQDEPVVPEQALSADLVPGEEHQSTVDPNQSPDEPGQTASTPSSGETKQNVETSDNSAGWNQGVGLGLRTSFGKAPGKQPKANVPTSSPGIVSFPMMNKDWRIDASKFEQVTCDFELDHAERSKPQFWRRWMMENLEHLIIVLEENNDFLLDSLKKPTQKVKMIRNALIALLHPAGGVLHGTKKDKALARGVAQPVFDELNIKAVNKRLKKLSTPQETADTTNEAGSEGNEEPQEDEKDKPQQESASVDDIEAGEVQAENQSPPTPEELEHRKLYFPGSENYPIFCIHCVSTRHSSGNCPQLACQFCSSREHTRYGCPRKQRCSKCRQVGHTKDTCQEKLSLTTEEMEPCAYCGSAHTEDQCIQVWKSFNPAEVEIRKVKTIPAFCYTCGQEGHYGPECGLAAHGDEAESGLSIWSAALRDFYIDPNSANVAIAWVGLDTNKITPGQNMSIRGLSKKQTHVYYVSSDGESDDGFIHDPVQKPPQRGNIQINTSSSRPAPKRGGFSSLRRPESQRRQDQREFSPPPPPPQELFQAHGDWQPPLPAGPPPPLPGAYTFQGNTLPHAPPGTLPPRPGPQGFRNANGSSQNGSKRGRGRARKHR</sequence>
<evidence type="ECO:0000256" key="1">
    <source>
        <dbReference type="PROSITE-ProRule" id="PRU00047"/>
    </source>
</evidence>
<reference evidence="4 5" key="1">
    <citation type="journal article" date="2024" name="J. Plant Pathol.">
        <title>Sequence and assembly of the genome of Seiridium unicorne, isolate CBS 538.82, causal agent of cypress canker disease.</title>
        <authorList>
            <person name="Scali E."/>
            <person name="Rocca G.D."/>
            <person name="Danti R."/>
            <person name="Garbelotto M."/>
            <person name="Barberini S."/>
            <person name="Baroncelli R."/>
            <person name="Emiliani G."/>
        </authorList>
    </citation>
    <scope>NUCLEOTIDE SEQUENCE [LARGE SCALE GENOMIC DNA]</scope>
    <source>
        <strain evidence="4 5">BM-138-508</strain>
    </source>
</reference>
<keyword evidence="1" id="KW-0479">Metal-binding</keyword>
<dbReference type="InterPro" id="IPR001878">
    <property type="entry name" value="Znf_CCHC"/>
</dbReference>
<name>A0ABR2V3N0_9PEZI</name>
<feature type="region of interest" description="Disordered" evidence="2">
    <location>
        <begin position="599"/>
        <end position="734"/>
    </location>
</feature>
<feature type="compositionally biased region" description="Basic and acidic residues" evidence="2">
    <location>
        <begin position="38"/>
        <end position="56"/>
    </location>
</feature>
<feature type="compositionally biased region" description="Pro residues" evidence="2">
    <location>
        <begin position="697"/>
        <end position="708"/>
    </location>
</feature>
<accession>A0ABR2V3N0</accession>
<keyword evidence="1" id="KW-0863">Zinc-finger</keyword>
<feature type="region of interest" description="Disordered" evidence="2">
    <location>
        <begin position="345"/>
        <end position="382"/>
    </location>
</feature>
<keyword evidence="5" id="KW-1185">Reference proteome</keyword>
<gene>
    <name evidence="4" type="ORF">SUNI508_05654</name>
</gene>
<protein>
    <recommendedName>
        <fullName evidence="3">CCHC-type domain-containing protein</fullName>
    </recommendedName>
</protein>
<dbReference type="PROSITE" id="PS50158">
    <property type="entry name" value="ZF_CCHC"/>
    <property type="match status" value="1"/>
</dbReference>
<feature type="compositionally biased region" description="Basic and acidic residues" evidence="2">
    <location>
        <begin position="68"/>
        <end position="82"/>
    </location>
</feature>
<dbReference type="Proteomes" id="UP001408356">
    <property type="component" value="Unassembled WGS sequence"/>
</dbReference>
<organism evidence="4 5">
    <name type="scientific">Seiridium unicorne</name>
    <dbReference type="NCBI Taxonomy" id="138068"/>
    <lineage>
        <taxon>Eukaryota</taxon>
        <taxon>Fungi</taxon>
        <taxon>Dikarya</taxon>
        <taxon>Ascomycota</taxon>
        <taxon>Pezizomycotina</taxon>
        <taxon>Sordariomycetes</taxon>
        <taxon>Xylariomycetidae</taxon>
        <taxon>Amphisphaeriales</taxon>
        <taxon>Sporocadaceae</taxon>
        <taxon>Seiridium</taxon>
    </lineage>
</organism>
<feature type="domain" description="CCHC-type" evidence="3">
    <location>
        <begin position="520"/>
        <end position="533"/>
    </location>
</feature>
<feature type="compositionally biased region" description="Polar residues" evidence="2">
    <location>
        <begin position="620"/>
        <end position="630"/>
    </location>
</feature>
<feature type="compositionally biased region" description="Basic residues" evidence="2">
    <location>
        <begin position="724"/>
        <end position="734"/>
    </location>
</feature>
<evidence type="ECO:0000313" key="4">
    <source>
        <dbReference type="EMBL" id="KAK9421419.1"/>
    </source>
</evidence>
<feature type="compositionally biased region" description="Basic and acidic residues" evidence="2">
    <location>
        <begin position="7"/>
        <end position="18"/>
    </location>
</feature>
<feature type="region of interest" description="Disordered" evidence="2">
    <location>
        <begin position="1"/>
        <end position="223"/>
    </location>
</feature>
<evidence type="ECO:0000259" key="3">
    <source>
        <dbReference type="PROSITE" id="PS50158"/>
    </source>
</evidence>
<proteinExistence type="predicted"/>
<dbReference type="Gene3D" id="4.10.60.10">
    <property type="entry name" value="Zinc finger, CCHC-type"/>
    <property type="match status" value="1"/>
</dbReference>
<feature type="compositionally biased region" description="Polar residues" evidence="2">
    <location>
        <begin position="159"/>
        <end position="194"/>
    </location>
</feature>
<keyword evidence="1" id="KW-0862">Zinc</keyword>
<feature type="compositionally biased region" description="Pro residues" evidence="2">
    <location>
        <begin position="674"/>
        <end position="685"/>
    </location>
</feature>
<feature type="compositionally biased region" description="Polar residues" evidence="2">
    <location>
        <begin position="713"/>
        <end position="723"/>
    </location>
</feature>
<evidence type="ECO:0000256" key="2">
    <source>
        <dbReference type="SAM" id="MobiDB-lite"/>
    </source>
</evidence>
<feature type="compositionally biased region" description="Basic and acidic residues" evidence="2">
    <location>
        <begin position="642"/>
        <end position="654"/>
    </location>
</feature>
<dbReference type="SMART" id="SM00343">
    <property type="entry name" value="ZnF_C2HC"/>
    <property type="match status" value="4"/>
</dbReference>
<comment type="caution">
    <text evidence="4">The sequence shown here is derived from an EMBL/GenBank/DDBJ whole genome shotgun (WGS) entry which is preliminary data.</text>
</comment>
<feature type="compositionally biased region" description="Polar residues" evidence="2">
    <location>
        <begin position="347"/>
        <end position="359"/>
    </location>
</feature>